<accession>A0A256GW57</accession>
<dbReference type="Proteomes" id="UP000216363">
    <property type="component" value="Unassembled WGS sequence"/>
</dbReference>
<dbReference type="AlphaFoldDB" id="A0A256GW57"/>
<evidence type="ECO:0000313" key="2">
    <source>
        <dbReference type="Proteomes" id="UP000216363"/>
    </source>
</evidence>
<name>A0A256GW57_9HYPH</name>
<comment type="caution">
    <text evidence="1">The sequence shown here is derived from an EMBL/GenBank/DDBJ whole genome shotgun (WGS) entry which is preliminary data.</text>
</comment>
<gene>
    <name evidence="1" type="ORF">CES86_0910</name>
</gene>
<dbReference type="EMBL" id="NNRN01000038">
    <property type="protein sequence ID" value="OYR31417.1"/>
    <property type="molecule type" value="Genomic_DNA"/>
</dbReference>
<organism evidence="1 2">
    <name type="scientific">Brucella lupini</name>
    <dbReference type="NCBI Taxonomy" id="255457"/>
    <lineage>
        <taxon>Bacteria</taxon>
        <taxon>Pseudomonadati</taxon>
        <taxon>Pseudomonadota</taxon>
        <taxon>Alphaproteobacteria</taxon>
        <taxon>Hyphomicrobiales</taxon>
        <taxon>Brucellaceae</taxon>
        <taxon>Brucella/Ochrobactrum group</taxon>
        <taxon>Brucella</taxon>
    </lineage>
</organism>
<protein>
    <submittedName>
        <fullName evidence="1">Uncharacterized protein</fullName>
    </submittedName>
</protein>
<sequence length="50" mass="5833">MCWLSKALLKGHKLWLKHSKSLWNLANIEGQTYLGHNVGALAKQARKRFW</sequence>
<evidence type="ECO:0000313" key="1">
    <source>
        <dbReference type="EMBL" id="OYR31417.1"/>
    </source>
</evidence>
<reference evidence="1 2" key="1">
    <citation type="submission" date="2017-07" db="EMBL/GenBank/DDBJ databases">
        <title>Draft genome of Ochrobactrum lupini type strain LUP21.</title>
        <authorList>
            <person name="Krzyzanowska D.M."/>
            <person name="Jafra S."/>
        </authorList>
    </citation>
    <scope>NUCLEOTIDE SEQUENCE [LARGE SCALE GENOMIC DNA]</scope>
    <source>
        <strain evidence="1 2">LUP21</strain>
    </source>
</reference>
<proteinExistence type="predicted"/>